<keyword evidence="3" id="KW-0808">Transferase</keyword>
<name>A0A2P6M857_9GAMM</name>
<dbReference type="InterPro" id="IPR004045">
    <property type="entry name" value="Glutathione_S-Trfase_N"/>
</dbReference>
<dbReference type="OrthoDB" id="8772754at2"/>
<evidence type="ECO:0000313" key="4">
    <source>
        <dbReference type="Proteomes" id="UP000241736"/>
    </source>
</evidence>
<comment type="caution">
    <text evidence="3">The sequence shown here is derived from an EMBL/GenBank/DDBJ whole genome shotgun (WGS) entry which is preliminary data.</text>
</comment>
<dbReference type="Pfam" id="PF00043">
    <property type="entry name" value="GST_C"/>
    <property type="match status" value="1"/>
</dbReference>
<dbReference type="SUPFAM" id="SSF52833">
    <property type="entry name" value="Thioredoxin-like"/>
    <property type="match status" value="1"/>
</dbReference>
<dbReference type="InterPro" id="IPR010987">
    <property type="entry name" value="Glutathione-S-Trfase_C-like"/>
</dbReference>
<gene>
    <name evidence="3" type="ORF">C6N40_08935</name>
</gene>
<dbReference type="PANTHER" id="PTHR44051">
    <property type="entry name" value="GLUTATHIONE S-TRANSFERASE-RELATED"/>
    <property type="match status" value="1"/>
</dbReference>
<evidence type="ECO:0000259" key="2">
    <source>
        <dbReference type="PROSITE" id="PS50405"/>
    </source>
</evidence>
<dbReference type="Proteomes" id="UP000241736">
    <property type="component" value="Unassembled WGS sequence"/>
</dbReference>
<dbReference type="SFLD" id="SFLDS00019">
    <property type="entry name" value="Glutathione_Transferase_(cytos"/>
    <property type="match status" value="1"/>
</dbReference>
<keyword evidence="4" id="KW-1185">Reference proteome</keyword>
<protein>
    <submittedName>
        <fullName evidence="3">Glutathione transferase GstA</fullName>
    </submittedName>
</protein>
<dbReference type="GO" id="GO:0016740">
    <property type="term" value="F:transferase activity"/>
    <property type="evidence" value="ECO:0007669"/>
    <property type="project" value="UniProtKB-KW"/>
</dbReference>
<dbReference type="AlphaFoldDB" id="A0A2P6M857"/>
<dbReference type="EMBL" id="PVLF01000013">
    <property type="protein sequence ID" value="PRH82150.1"/>
    <property type="molecule type" value="Genomic_DNA"/>
</dbReference>
<dbReference type="Gene3D" id="1.20.1050.10">
    <property type="match status" value="1"/>
</dbReference>
<dbReference type="Gene3D" id="3.40.30.10">
    <property type="entry name" value="Glutaredoxin"/>
    <property type="match status" value="1"/>
</dbReference>
<dbReference type="RefSeq" id="WP_106990675.1">
    <property type="nucleotide sequence ID" value="NZ_KZ679091.1"/>
</dbReference>
<evidence type="ECO:0000313" key="3">
    <source>
        <dbReference type="EMBL" id="PRH82150.1"/>
    </source>
</evidence>
<dbReference type="CDD" id="cd03188">
    <property type="entry name" value="GST_C_Beta"/>
    <property type="match status" value="1"/>
</dbReference>
<dbReference type="InterPro" id="IPR036282">
    <property type="entry name" value="Glutathione-S-Trfase_C_sf"/>
</dbReference>
<dbReference type="CDD" id="cd03057">
    <property type="entry name" value="GST_N_Beta"/>
    <property type="match status" value="1"/>
</dbReference>
<dbReference type="PROSITE" id="PS50404">
    <property type="entry name" value="GST_NTER"/>
    <property type="match status" value="1"/>
</dbReference>
<feature type="domain" description="GST C-terminal" evidence="2">
    <location>
        <begin position="86"/>
        <end position="200"/>
    </location>
</feature>
<dbReference type="NCBIfam" id="NF007831">
    <property type="entry name" value="PRK10542.1"/>
    <property type="match status" value="1"/>
</dbReference>
<sequence length="200" mass="21871">MKLYYMKGACSLSPHIALREIGQPFELIAVGRDKKTADGRDFTTINPYGYVPALELDDGQVLLEGPAIVQYIADLKPEAGLAPAAGTLDRYRLQSALTFINAEIHKLVGALFNPAFRAEDKPAQVEKIRLRLDQFSAQVGEREWLVGDRFGVADAYLFVVLGWLPKFGVPLSEWPNLAAHNARVAARPAVQAALKAEGLA</sequence>
<dbReference type="InterPro" id="IPR004046">
    <property type="entry name" value="GST_C"/>
</dbReference>
<dbReference type="PROSITE" id="PS50405">
    <property type="entry name" value="GST_CTER"/>
    <property type="match status" value="1"/>
</dbReference>
<accession>A0A2P6M857</accession>
<dbReference type="Pfam" id="PF13409">
    <property type="entry name" value="GST_N_2"/>
    <property type="match status" value="1"/>
</dbReference>
<dbReference type="InterPro" id="IPR036249">
    <property type="entry name" value="Thioredoxin-like_sf"/>
</dbReference>
<feature type="domain" description="GST N-terminal" evidence="1">
    <location>
        <begin position="1"/>
        <end position="80"/>
    </location>
</feature>
<evidence type="ECO:0000259" key="1">
    <source>
        <dbReference type="PROSITE" id="PS50404"/>
    </source>
</evidence>
<dbReference type="SUPFAM" id="SSF47616">
    <property type="entry name" value="GST C-terminal domain-like"/>
    <property type="match status" value="1"/>
</dbReference>
<dbReference type="InterPro" id="IPR040079">
    <property type="entry name" value="Glutathione_S-Trfase"/>
</dbReference>
<dbReference type="PANTHER" id="PTHR44051:SF8">
    <property type="entry name" value="GLUTATHIONE S-TRANSFERASE GSTA"/>
    <property type="match status" value="1"/>
</dbReference>
<proteinExistence type="predicted"/>
<organism evidence="3 4">
    <name type="scientific">Arenimonas caeni</name>
    <dbReference type="NCBI Taxonomy" id="2058085"/>
    <lineage>
        <taxon>Bacteria</taxon>
        <taxon>Pseudomonadati</taxon>
        <taxon>Pseudomonadota</taxon>
        <taxon>Gammaproteobacteria</taxon>
        <taxon>Lysobacterales</taxon>
        <taxon>Lysobacteraceae</taxon>
        <taxon>Arenimonas</taxon>
    </lineage>
</organism>
<reference evidence="3 4" key="1">
    <citation type="submission" date="2018-03" db="EMBL/GenBank/DDBJ databases">
        <title>Arenimonas caeni sp. nov., isolated from activated sludge.</title>
        <authorList>
            <person name="Liu H."/>
        </authorList>
    </citation>
    <scope>NUCLEOTIDE SEQUENCE [LARGE SCALE GENOMIC DNA]</scope>
    <source>
        <strain evidence="4">z29</strain>
    </source>
</reference>
<dbReference type="SFLD" id="SFLDG01150">
    <property type="entry name" value="Main.1:_Beta-like"/>
    <property type="match status" value="1"/>
</dbReference>
<dbReference type="SFLD" id="SFLDG00358">
    <property type="entry name" value="Main_(cytGST)"/>
    <property type="match status" value="1"/>
</dbReference>